<keyword evidence="2 3" id="KW-0645">Protease</keyword>
<dbReference type="PROSITE" id="PS51864">
    <property type="entry name" value="ASTACIN"/>
    <property type="match status" value="1"/>
</dbReference>
<keyword evidence="2 3" id="KW-0479">Metal-binding</keyword>
<evidence type="ECO:0000256" key="1">
    <source>
        <dbReference type="ARBA" id="ARBA00023157"/>
    </source>
</evidence>
<comment type="cofactor">
    <cofactor evidence="2 3">
        <name>Zn(2+)</name>
        <dbReference type="ChEBI" id="CHEBI:29105"/>
    </cofactor>
    <text evidence="2 3">Binds 1 zinc ion per subunit.</text>
</comment>
<keyword evidence="2 3" id="KW-0862">Zinc</keyword>
<dbReference type="InterPro" id="IPR001506">
    <property type="entry name" value="Peptidase_M12A"/>
</dbReference>
<feature type="chain" id="PRO_5005733336" description="Metalloendopeptidase" evidence="3">
    <location>
        <begin position="19"/>
        <end position="459"/>
    </location>
</feature>
<feature type="binding site" evidence="2">
    <location>
        <position position="138"/>
    </location>
    <ligand>
        <name>Zn(2+)</name>
        <dbReference type="ChEBI" id="CHEBI:29105"/>
        <note>catalytic</note>
    </ligand>
</feature>
<feature type="binding site" evidence="2">
    <location>
        <position position="128"/>
    </location>
    <ligand>
        <name>Zn(2+)</name>
        <dbReference type="ChEBI" id="CHEBI:29105"/>
        <note>catalytic</note>
    </ligand>
</feature>
<feature type="active site" evidence="2">
    <location>
        <position position="129"/>
    </location>
</feature>
<dbReference type="AlphaFoldDB" id="A0A0N5A379"/>
<evidence type="ECO:0000313" key="6">
    <source>
        <dbReference type="WBParaSite" id="PTRK_0001608900.1"/>
    </source>
</evidence>
<dbReference type="InterPro" id="IPR024079">
    <property type="entry name" value="MetalloPept_cat_dom_sf"/>
</dbReference>
<evidence type="ECO:0000256" key="3">
    <source>
        <dbReference type="RuleBase" id="RU361183"/>
    </source>
</evidence>
<dbReference type="GO" id="GO:0006508">
    <property type="term" value="P:proteolysis"/>
    <property type="evidence" value="ECO:0007669"/>
    <property type="project" value="UniProtKB-KW"/>
</dbReference>
<keyword evidence="5" id="KW-1185">Reference proteome</keyword>
<dbReference type="GO" id="GO:0004222">
    <property type="term" value="F:metalloendopeptidase activity"/>
    <property type="evidence" value="ECO:0007669"/>
    <property type="project" value="UniProtKB-UniRule"/>
</dbReference>
<dbReference type="WBParaSite" id="PTRK_0001608900.1">
    <property type="protein sequence ID" value="PTRK_0001608900.1"/>
    <property type="gene ID" value="PTRK_0001608900"/>
</dbReference>
<keyword evidence="3" id="KW-0732">Signal</keyword>
<evidence type="ECO:0000313" key="5">
    <source>
        <dbReference type="Proteomes" id="UP000038045"/>
    </source>
</evidence>
<proteinExistence type="predicted"/>
<accession>A0A0N5A379</accession>
<reference evidence="6" key="1">
    <citation type="submission" date="2017-02" db="UniProtKB">
        <authorList>
            <consortium name="WormBaseParasite"/>
        </authorList>
    </citation>
    <scope>IDENTIFICATION</scope>
</reference>
<dbReference type="STRING" id="131310.A0A0N5A379"/>
<evidence type="ECO:0000256" key="2">
    <source>
        <dbReference type="PROSITE-ProRule" id="PRU01211"/>
    </source>
</evidence>
<feature type="signal peptide" evidence="3">
    <location>
        <begin position="1"/>
        <end position="18"/>
    </location>
</feature>
<dbReference type="PRINTS" id="PR00480">
    <property type="entry name" value="ASTACIN"/>
</dbReference>
<dbReference type="PANTHER" id="PTHR10127">
    <property type="entry name" value="DISCOIDIN, CUB, EGF, LAMININ , AND ZINC METALLOPROTEASE DOMAIN CONTAINING"/>
    <property type="match status" value="1"/>
</dbReference>
<dbReference type="GO" id="GO:0008270">
    <property type="term" value="F:zinc ion binding"/>
    <property type="evidence" value="ECO:0007669"/>
    <property type="project" value="UniProtKB-UniRule"/>
</dbReference>
<dbReference type="InterPro" id="IPR006026">
    <property type="entry name" value="Peptidase_Metallo"/>
</dbReference>
<dbReference type="EC" id="3.4.24.-" evidence="3"/>
<organism evidence="5 6">
    <name type="scientific">Parastrongyloides trichosuri</name>
    <name type="common">Possum-specific nematode worm</name>
    <dbReference type="NCBI Taxonomy" id="131310"/>
    <lineage>
        <taxon>Eukaryota</taxon>
        <taxon>Metazoa</taxon>
        <taxon>Ecdysozoa</taxon>
        <taxon>Nematoda</taxon>
        <taxon>Chromadorea</taxon>
        <taxon>Rhabditida</taxon>
        <taxon>Tylenchina</taxon>
        <taxon>Panagrolaimomorpha</taxon>
        <taxon>Strongyloidoidea</taxon>
        <taxon>Strongyloididae</taxon>
        <taxon>Parastrongyloides</taxon>
    </lineage>
</organism>
<dbReference type="SMART" id="SM00235">
    <property type="entry name" value="ZnMc"/>
    <property type="match status" value="1"/>
</dbReference>
<keyword evidence="2 3" id="KW-0482">Metalloprotease</keyword>
<feature type="binding site" evidence="2">
    <location>
        <position position="132"/>
    </location>
    <ligand>
        <name>Zn(2+)</name>
        <dbReference type="ChEBI" id="CHEBI:29105"/>
        <note>catalytic</note>
    </ligand>
</feature>
<comment type="caution">
    <text evidence="2">Lacks conserved residue(s) required for the propagation of feature annotation.</text>
</comment>
<dbReference type="PANTHER" id="PTHR10127:SF794">
    <property type="entry name" value="ZINC METALLOPROTEINASE NAS-22-RELATED"/>
    <property type="match status" value="1"/>
</dbReference>
<name>A0A0N5A379_PARTI</name>
<keyword evidence="2 3" id="KW-0378">Hydrolase</keyword>
<keyword evidence="1" id="KW-1015">Disulfide bond</keyword>
<dbReference type="Gene3D" id="3.40.390.10">
    <property type="entry name" value="Collagenase (Catalytic Domain)"/>
    <property type="match status" value="1"/>
</dbReference>
<dbReference type="Proteomes" id="UP000038045">
    <property type="component" value="Unplaced"/>
</dbReference>
<sequence>MKYYIAISFLLTIPIVLGDPKNCWVWPKTIYYTDEVTIGRKNLINISLTYMNENTCLNFVQTGKDNLMEPTIRYIYRKNGPCASSLGRVVKSYKTEKVNNTFKYTPIFAISQLVNLTNGCEFENIVLHETMHALGFLHTHQRFDRDDYVIVKKELLEDYNYRIEGAYITTPYDFSSILHPYAGEGSQINVLPIDKENYKLTGRWLPSFYDYKQINNLYCSDVCKDNELECLNEGYPDPRNCSKCKCKGNYYGRFCETYYAPTGTTEFQGYIEEITLESELYFDESYFTTSNGKEESTTLKFEEEPTLFDMSTISENNTILSTTESSKSDQIINEFGLTTSDNIINSFSTLPTKRYNDQSCNSTFIANYDNYGQKINMTNKKNCILTISSENGLGIVYKVQKINRKSNFLDSNTFPRWKIGYKGFSEHRYAPGNITITLLEGEVRVDIYEVTNFSFSVKF</sequence>
<evidence type="ECO:0000259" key="4">
    <source>
        <dbReference type="PROSITE" id="PS51864"/>
    </source>
</evidence>
<dbReference type="SUPFAM" id="SSF55486">
    <property type="entry name" value="Metalloproteases ('zincins'), catalytic domain"/>
    <property type="match status" value="1"/>
</dbReference>
<dbReference type="Pfam" id="PF01400">
    <property type="entry name" value="Astacin"/>
    <property type="match status" value="1"/>
</dbReference>
<feature type="domain" description="Peptidase M12A" evidence="4">
    <location>
        <begin position="15"/>
        <end position="220"/>
    </location>
</feature>
<protein>
    <recommendedName>
        <fullName evidence="3">Metalloendopeptidase</fullName>
        <ecNumber evidence="3">3.4.24.-</ecNumber>
    </recommendedName>
</protein>